<dbReference type="Proteomes" id="UP000674143">
    <property type="component" value="Unassembled WGS sequence"/>
</dbReference>
<dbReference type="PANTHER" id="PTHR43092:SF2">
    <property type="entry name" value="HERCYNYLCYSTEINE SULFOXIDE LYASE"/>
    <property type="match status" value="1"/>
</dbReference>
<reference evidence="4" key="2">
    <citation type="journal article" date="2021" name="Sci. Data">
        <title>Chromosome-scale genome sequencing, assembly and annotation of six genomes from subfamily Leishmaniinae.</title>
        <authorList>
            <person name="Almutairi H."/>
            <person name="Urbaniak M.D."/>
            <person name="Bates M.D."/>
            <person name="Jariyapan N."/>
            <person name="Kwakye-Nuako G."/>
            <person name="Thomaz Soccol V."/>
            <person name="Al-Salem W.S."/>
            <person name="Dillon R.J."/>
            <person name="Bates P.A."/>
            <person name="Gatherer D."/>
        </authorList>
    </citation>
    <scope>NUCLEOTIDE SEQUENCE [LARGE SCALE GENOMIC DNA]</scope>
</reference>
<dbReference type="Gene3D" id="3.40.640.10">
    <property type="entry name" value="Type I PLP-dependent aspartate aminotransferase-like (Major domain)"/>
    <property type="match status" value="1"/>
</dbReference>
<gene>
    <name evidence="3" type="ORF">LSCM4_03755</name>
</gene>
<keyword evidence="1" id="KW-0663">Pyridoxal phosphate</keyword>
<dbReference type="Gene3D" id="3.90.1150.10">
    <property type="entry name" value="Aspartate Aminotransferase, domain 1"/>
    <property type="match status" value="1"/>
</dbReference>
<dbReference type="EMBL" id="JAFHLR010000028">
    <property type="protein sequence ID" value="KAG5474582.1"/>
    <property type="molecule type" value="Genomic_DNA"/>
</dbReference>
<dbReference type="RefSeq" id="XP_067061688.1">
    <property type="nucleotide sequence ID" value="XM_067205751.1"/>
</dbReference>
<dbReference type="PANTHER" id="PTHR43092">
    <property type="entry name" value="L-CYSTEINE DESULFHYDRASE"/>
    <property type="match status" value="1"/>
</dbReference>
<evidence type="ECO:0000313" key="4">
    <source>
        <dbReference type="Proteomes" id="UP000674143"/>
    </source>
</evidence>
<dbReference type="InterPro" id="IPR015421">
    <property type="entry name" value="PyrdxlP-dep_Trfase_major"/>
</dbReference>
<evidence type="ECO:0000313" key="3">
    <source>
        <dbReference type="EMBL" id="KAG5474582.1"/>
    </source>
</evidence>
<dbReference type="GeneID" id="92359685"/>
<evidence type="ECO:0008006" key="5">
    <source>
        <dbReference type="Google" id="ProtNLM"/>
    </source>
</evidence>
<proteinExistence type="predicted"/>
<protein>
    <recommendedName>
        <fullName evidence="5">Aminotransferase class V domain-containing protein</fullName>
    </recommendedName>
</protein>
<evidence type="ECO:0000256" key="2">
    <source>
        <dbReference type="SAM" id="MobiDB-lite"/>
    </source>
</evidence>
<dbReference type="InterPro" id="IPR015422">
    <property type="entry name" value="PyrdxlP-dep_Trfase_small"/>
</dbReference>
<evidence type="ECO:0000256" key="1">
    <source>
        <dbReference type="ARBA" id="ARBA00022898"/>
    </source>
</evidence>
<accession>A0A836G3T1</accession>
<comment type="caution">
    <text evidence="3">The sequence shown here is derived from an EMBL/GenBank/DDBJ whole genome shotgun (WGS) entry which is preliminary data.</text>
</comment>
<dbReference type="SUPFAM" id="SSF53383">
    <property type="entry name" value="PLP-dependent transferases"/>
    <property type="match status" value="1"/>
</dbReference>
<organism evidence="3 4">
    <name type="scientific">Leishmania orientalis</name>
    <dbReference type="NCBI Taxonomy" id="2249476"/>
    <lineage>
        <taxon>Eukaryota</taxon>
        <taxon>Discoba</taxon>
        <taxon>Euglenozoa</taxon>
        <taxon>Kinetoplastea</taxon>
        <taxon>Metakinetoplastina</taxon>
        <taxon>Trypanosomatida</taxon>
        <taxon>Trypanosomatidae</taxon>
        <taxon>Leishmaniinae</taxon>
        <taxon>Leishmania</taxon>
    </lineage>
</organism>
<dbReference type="KEGG" id="loi:92359685"/>
<keyword evidence="4" id="KW-1185">Reference proteome</keyword>
<dbReference type="InterPro" id="IPR015424">
    <property type="entry name" value="PyrdxlP-dep_Trfase"/>
</dbReference>
<feature type="region of interest" description="Disordered" evidence="2">
    <location>
        <begin position="88"/>
        <end position="111"/>
    </location>
</feature>
<dbReference type="SMR" id="A0A836G3T1"/>
<sequence length="586" mass="65817">MRNCSPVRWETICLPASLQALLTASEERSLAADVAAFEGFGSFHSGNVESLITMAEAACQPSAHVPAFARRILSKSEIAMMQMKPPREADYPHVSGLNRRRKRSRTEATQGSDADHFLAGCNSTDDVAKVDDALSSKVSRCPFLPVIGAWNTCWRRQVCEVNNEALVPCEFGKAFRREHFIITTDMVFINHGAFGSALAGAILIKRLYEEHMEAEVVQFVDRELLPLIVYSIRALGRFLHADPRQVVLVQNATFALNCAMRMIDKNDVVAFFDTEYLAVYKMMWFRCQEVGASLHEIGLNRFLHDPAVMGDDTALTAEICRQLPVNCTTVVLDQVTSTSALCFPVFTHIIPALRQRGVRKIILDGAHALLQVELDFNALPPESQPTVFVGNLHKWFSSPKSAGFFWVRLDDMEKMHSVVLSHGAGEGLLSEFIWDGTRDYGTYLSIPATVDFWEKQGHQRVRDYCSHLLSSAADMLTLAFGSRRVARHSPFMSLVELPEKLQDGLITTKYIQDTLHDIGRIEVPVKHIEGRYYLRICAFVYNTPDEYVYLREAILSFADKWAKSPQRKHLHAQSLSSQATKTAANE</sequence>
<dbReference type="AlphaFoldDB" id="A0A836G3T1"/>
<reference evidence="4" key="1">
    <citation type="journal article" date="2021" name="Microbiol. Resour. Announc.">
        <title>LGAAP: Leishmaniinae Genome Assembly and Annotation Pipeline.</title>
        <authorList>
            <person name="Almutairi H."/>
            <person name="Urbaniak M.D."/>
            <person name="Bates M.D."/>
            <person name="Jariyapan N."/>
            <person name="Kwakye-Nuako G."/>
            <person name="Thomaz-Soccol V."/>
            <person name="Al-Salem W.S."/>
            <person name="Dillon R.J."/>
            <person name="Bates P.A."/>
            <person name="Gatherer D."/>
        </authorList>
    </citation>
    <scope>NUCLEOTIDE SEQUENCE [LARGE SCALE GENOMIC DNA]</scope>
</reference>
<name>A0A836G3T1_9TRYP</name>